<evidence type="ECO:0000313" key="1">
    <source>
        <dbReference type="EMBL" id="KIK42735.1"/>
    </source>
</evidence>
<gene>
    <name evidence="1" type="ORF">CY34DRAFT_754267</name>
</gene>
<reference evidence="1 2" key="1">
    <citation type="submission" date="2014-04" db="EMBL/GenBank/DDBJ databases">
        <authorList>
            <consortium name="DOE Joint Genome Institute"/>
            <person name="Kuo A."/>
            <person name="Ruytinx J."/>
            <person name="Rineau F."/>
            <person name="Colpaert J."/>
            <person name="Kohler A."/>
            <person name="Nagy L.G."/>
            <person name="Floudas D."/>
            <person name="Copeland A."/>
            <person name="Barry K.W."/>
            <person name="Cichocki N."/>
            <person name="Veneault-Fourrey C."/>
            <person name="LaButti K."/>
            <person name="Lindquist E.A."/>
            <person name="Lipzen A."/>
            <person name="Lundell T."/>
            <person name="Morin E."/>
            <person name="Murat C."/>
            <person name="Sun H."/>
            <person name="Tunlid A."/>
            <person name="Henrissat B."/>
            <person name="Grigoriev I.V."/>
            <person name="Hibbett D.S."/>
            <person name="Martin F."/>
            <person name="Nordberg H.P."/>
            <person name="Cantor M.N."/>
            <person name="Hua S.X."/>
        </authorList>
    </citation>
    <scope>NUCLEOTIDE SEQUENCE [LARGE SCALE GENOMIC DNA]</scope>
    <source>
        <strain evidence="1 2">UH-Slu-Lm8-n1</strain>
    </source>
</reference>
<sequence length="60" mass="6842">MIRGTLNDTFLMPLFPPRDGSVCRYGAVTFKSPSGYSLNRKTPESAVFTRPCRRHNQHQT</sequence>
<proteinExistence type="predicted"/>
<dbReference type="InParanoid" id="A0A0C9ZYC4"/>
<dbReference type="Proteomes" id="UP000054485">
    <property type="component" value="Unassembled WGS sequence"/>
</dbReference>
<accession>A0A0C9ZYC4</accession>
<name>A0A0C9ZYC4_9AGAM</name>
<protein>
    <submittedName>
        <fullName evidence="1">Uncharacterized protein</fullName>
    </submittedName>
</protein>
<reference evidence="2" key="2">
    <citation type="submission" date="2015-01" db="EMBL/GenBank/DDBJ databases">
        <title>Evolutionary Origins and Diversification of the Mycorrhizal Mutualists.</title>
        <authorList>
            <consortium name="DOE Joint Genome Institute"/>
            <consortium name="Mycorrhizal Genomics Consortium"/>
            <person name="Kohler A."/>
            <person name="Kuo A."/>
            <person name="Nagy L.G."/>
            <person name="Floudas D."/>
            <person name="Copeland A."/>
            <person name="Barry K.W."/>
            <person name="Cichocki N."/>
            <person name="Veneault-Fourrey C."/>
            <person name="LaButti K."/>
            <person name="Lindquist E.A."/>
            <person name="Lipzen A."/>
            <person name="Lundell T."/>
            <person name="Morin E."/>
            <person name="Murat C."/>
            <person name="Riley R."/>
            <person name="Ohm R."/>
            <person name="Sun H."/>
            <person name="Tunlid A."/>
            <person name="Henrissat B."/>
            <person name="Grigoriev I.V."/>
            <person name="Hibbett D.S."/>
            <person name="Martin F."/>
        </authorList>
    </citation>
    <scope>NUCLEOTIDE SEQUENCE [LARGE SCALE GENOMIC DNA]</scope>
    <source>
        <strain evidence="2">UH-Slu-Lm8-n1</strain>
    </source>
</reference>
<dbReference type="EMBL" id="KN835230">
    <property type="protein sequence ID" value="KIK42735.1"/>
    <property type="molecule type" value="Genomic_DNA"/>
</dbReference>
<keyword evidence="2" id="KW-1185">Reference proteome</keyword>
<organism evidence="1 2">
    <name type="scientific">Suillus luteus UH-Slu-Lm8-n1</name>
    <dbReference type="NCBI Taxonomy" id="930992"/>
    <lineage>
        <taxon>Eukaryota</taxon>
        <taxon>Fungi</taxon>
        <taxon>Dikarya</taxon>
        <taxon>Basidiomycota</taxon>
        <taxon>Agaricomycotina</taxon>
        <taxon>Agaricomycetes</taxon>
        <taxon>Agaricomycetidae</taxon>
        <taxon>Boletales</taxon>
        <taxon>Suillineae</taxon>
        <taxon>Suillaceae</taxon>
        <taxon>Suillus</taxon>
    </lineage>
</organism>
<evidence type="ECO:0000313" key="2">
    <source>
        <dbReference type="Proteomes" id="UP000054485"/>
    </source>
</evidence>
<dbReference type="HOGENOM" id="CLU_2943393_0_0_1"/>
<dbReference type="AlphaFoldDB" id="A0A0C9ZYC4"/>